<organism evidence="2">
    <name type="scientific">marine sediment metagenome</name>
    <dbReference type="NCBI Taxonomy" id="412755"/>
    <lineage>
        <taxon>unclassified sequences</taxon>
        <taxon>metagenomes</taxon>
        <taxon>ecological metagenomes</taxon>
    </lineage>
</organism>
<keyword evidence="1" id="KW-0472">Membrane</keyword>
<feature type="non-terminal residue" evidence="2">
    <location>
        <position position="1"/>
    </location>
</feature>
<proteinExistence type="predicted"/>
<sequence>GLVGMGLASPLIILGAWFGLIPLVLIMVVAGVFVIYSIFVIWVKGT</sequence>
<evidence type="ECO:0000256" key="1">
    <source>
        <dbReference type="SAM" id="Phobius"/>
    </source>
</evidence>
<dbReference type="EMBL" id="BARU01029071">
    <property type="protein sequence ID" value="GAH63111.1"/>
    <property type="molecule type" value="Genomic_DNA"/>
</dbReference>
<gene>
    <name evidence="2" type="ORF">S03H2_46316</name>
</gene>
<reference evidence="2" key="1">
    <citation type="journal article" date="2014" name="Front. Microbiol.">
        <title>High frequency of phylogenetically diverse reductive dehalogenase-homologous genes in deep subseafloor sedimentary metagenomes.</title>
        <authorList>
            <person name="Kawai M."/>
            <person name="Futagami T."/>
            <person name="Toyoda A."/>
            <person name="Takaki Y."/>
            <person name="Nishi S."/>
            <person name="Hori S."/>
            <person name="Arai W."/>
            <person name="Tsubouchi T."/>
            <person name="Morono Y."/>
            <person name="Uchiyama I."/>
            <person name="Ito T."/>
            <person name="Fujiyama A."/>
            <person name="Inagaki F."/>
            <person name="Takami H."/>
        </authorList>
    </citation>
    <scope>NUCLEOTIDE SEQUENCE</scope>
    <source>
        <strain evidence="2">Expedition CK06-06</strain>
    </source>
</reference>
<comment type="caution">
    <text evidence="2">The sequence shown here is derived from an EMBL/GenBank/DDBJ whole genome shotgun (WGS) entry which is preliminary data.</text>
</comment>
<evidence type="ECO:0000313" key="2">
    <source>
        <dbReference type="EMBL" id="GAH63111.1"/>
    </source>
</evidence>
<feature type="transmembrane region" description="Helical" evidence="1">
    <location>
        <begin position="12"/>
        <end position="43"/>
    </location>
</feature>
<accession>X1GYX9</accession>
<keyword evidence="1" id="KW-1133">Transmembrane helix</keyword>
<protein>
    <submittedName>
        <fullName evidence="2">Uncharacterized protein</fullName>
    </submittedName>
</protein>
<dbReference type="AlphaFoldDB" id="X1GYX9"/>
<name>X1GYX9_9ZZZZ</name>
<keyword evidence="1" id="KW-0812">Transmembrane</keyword>